<dbReference type="EMBL" id="CP002859">
    <property type="protein sequence ID" value="AEI49586.1"/>
    <property type="molecule type" value="Genomic_DNA"/>
</dbReference>
<protein>
    <submittedName>
        <fullName evidence="2">Uncharacterized protein</fullName>
    </submittedName>
</protein>
<evidence type="ECO:0000313" key="2">
    <source>
        <dbReference type="EMBL" id="AEI49586.1"/>
    </source>
</evidence>
<evidence type="ECO:0000256" key="1">
    <source>
        <dbReference type="SAM" id="Phobius"/>
    </source>
</evidence>
<feature type="transmembrane region" description="Helical" evidence="1">
    <location>
        <begin position="20"/>
        <end position="40"/>
    </location>
</feature>
<keyword evidence="1" id="KW-1133">Transmembrane helix</keyword>
<sequence>MLNKWLNKLNRQDYPFIDLFYYLIVIVVFFLLVIISNIFFD</sequence>
<dbReference type="Proteomes" id="UP000000493">
    <property type="component" value="Chromosome"/>
</dbReference>
<gene>
    <name evidence="2" type="ordered locus">Runsl_3207</name>
</gene>
<dbReference type="KEGG" id="rsi:Runsl_3207"/>
<keyword evidence="1" id="KW-0472">Membrane</keyword>
<organism evidence="2 3">
    <name type="scientific">Runella slithyformis (strain ATCC 29530 / DSM 19594 / LMG 11500 / NCIMB 11436 / LSU 4)</name>
    <dbReference type="NCBI Taxonomy" id="761193"/>
    <lineage>
        <taxon>Bacteria</taxon>
        <taxon>Pseudomonadati</taxon>
        <taxon>Bacteroidota</taxon>
        <taxon>Cytophagia</taxon>
        <taxon>Cytophagales</taxon>
        <taxon>Spirosomataceae</taxon>
        <taxon>Runella</taxon>
    </lineage>
</organism>
<name>A0A7U4E6H1_RUNSL</name>
<proteinExistence type="predicted"/>
<evidence type="ECO:0000313" key="3">
    <source>
        <dbReference type="Proteomes" id="UP000000493"/>
    </source>
</evidence>
<reference evidence="2 3" key="2">
    <citation type="journal article" date="2012" name="Stand. Genomic Sci.">
        <title>Complete genome sequence of the aquatic bacterium Runella slithyformis type strain (LSU 4(T)).</title>
        <authorList>
            <person name="Copeland A."/>
            <person name="Zhang X."/>
            <person name="Misra M."/>
            <person name="Lapidus A."/>
            <person name="Nolan M."/>
            <person name="Lucas S."/>
            <person name="Deshpande S."/>
            <person name="Cheng J.F."/>
            <person name="Tapia R."/>
            <person name="Goodwin L.A."/>
            <person name="Pitluck S."/>
            <person name="Liolios K."/>
            <person name="Pagani I."/>
            <person name="Ivanova N."/>
            <person name="Mikhailova N."/>
            <person name="Pati A."/>
            <person name="Chen A."/>
            <person name="Palaniappan K."/>
            <person name="Land M."/>
            <person name="Hauser L."/>
            <person name="Pan C."/>
            <person name="Jeffries C.D."/>
            <person name="Detter J.C."/>
            <person name="Brambilla E.M."/>
            <person name="Rohde M."/>
            <person name="Djao O.D."/>
            <person name="Goker M."/>
            <person name="Sikorski J."/>
            <person name="Tindall B.J."/>
            <person name="Woyke T."/>
            <person name="Bristow J."/>
            <person name="Eisen J.A."/>
            <person name="Markowitz V."/>
            <person name="Hugenholtz P."/>
            <person name="Kyrpides N.C."/>
            <person name="Klenk H.P."/>
            <person name="Mavromatis K."/>
        </authorList>
    </citation>
    <scope>NUCLEOTIDE SEQUENCE [LARGE SCALE GENOMIC DNA]</scope>
    <source>
        <strain evidence="3">ATCC 29530 / DSM 19594 / LMG 11500 / NCIMB 11436 / LSU 4</strain>
    </source>
</reference>
<keyword evidence="1" id="KW-0812">Transmembrane</keyword>
<keyword evidence="3" id="KW-1185">Reference proteome</keyword>
<dbReference type="AlphaFoldDB" id="A0A7U4E6H1"/>
<dbReference type="RefSeq" id="WP_013928893.1">
    <property type="nucleotide sequence ID" value="NC_015703.1"/>
</dbReference>
<reference evidence="3" key="1">
    <citation type="submission" date="2011-06" db="EMBL/GenBank/DDBJ databases">
        <title>The complete genome of chromosome of Runella slithyformis DSM 19594.</title>
        <authorList>
            <consortium name="US DOE Joint Genome Institute (JGI-PGF)"/>
            <person name="Lucas S."/>
            <person name="Han J."/>
            <person name="Lapidus A."/>
            <person name="Bruce D."/>
            <person name="Goodwin L."/>
            <person name="Pitluck S."/>
            <person name="Peters L."/>
            <person name="Kyrpides N."/>
            <person name="Mavromatis K."/>
            <person name="Ivanova N."/>
            <person name="Ovchinnikova G."/>
            <person name="Zhang X."/>
            <person name="Misra M."/>
            <person name="Detter J.C."/>
            <person name="Tapia R."/>
            <person name="Han C."/>
            <person name="Land M."/>
            <person name="Hauser L."/>
            <person name="Markowitz V."/>
            <person name="Cheng J.-F."/>
            <person name="Hugenholtz P."/>
            <person name="Woyke T."/>
            <person name="Wu D."/>
            <person name="Tindall B."/>
            <person name="Faehrich R."/>
            <person name="Brambilla E."/>
            <person name="Klenk H.-P."/>
            <person name="Eisen J.A."/>
        </authorList>
    </citation>
    <scope>NUCLEOTIDE SEQUENCE [LARGE SCALE GENOMIC DNA]</scope>
    <source>
        <strain evidence="3">ATCC 29530 / DSM 19594 / LMG 11500 / NCIMB 11436 / LSU 4</strain>
    </source>
</reference>
<accession>A0A7U4E6H1</accession>